<dbReference type="Gene3D" id="3.30.497.10">
    <property type="entry name" value="Antithrombin, subunit I, domain 2"/>
    <property type="match status" value="1"/>
</dbReference>
<dbReference type="Proteomes" id="UP000249218">
    <property type="component" value="Unassembled WGS sequence"/>
</dbReference>
<dbReference type="CDD" id="cd19579">
    <property type="entry name" value="serpin1K-like"/>
    <property type="match status" value="1"/>
</dbReference>
<keyword evidence="3" id="KW-0722">Serine protease inhibitor</keyword>
<feature type="signal peptide" evidence="5">
    <location>
        <begin position="1"/>
        <end position="16"/>
    </location>
</feature>
<dbReference type="PANTHER" id="PTHR11461">
    <property type="entry name" value="SERINE PROTEASE INHIBITOR, SERPIN"/>
    <property type="match status" value="1"/>
</dbReference>
<evidence type="ECO:0000313" key="8">
    <source>
        <dbReference type="Proteomes" id="UP000249218"/>
    </source>
</evidence>
<sequence>MRLALIFIYISFLVSAKKHKQRGSIGSSEYREYDEAKKHLSTSEEEPPPPLGHDSFFEMRGSLRREFALQAALDNHGRNMICSPISAMMPLGKLVLGAKKTTEKELLSALGLTERKQISTAFRLLITNMEYLPGVTLDVASRIYVSSKADINKKFMKRTKKIFKSSCRKIDRSNPSRTARDINKWVAEKTKNKITELLSDNDITEDTSMVLVNAVYFAGAWSNPFDNTFTGDFHTPTGVRRMPKMSREGSYNYYKSDTLNAQVIEIPYKGDYCSMVIVLPYSNDGLPVLLRALKLAPELLNEALDRMKSTEVLLTMPKFKIESEFDLRDLYRKIGLRSMTDRSKSDLTGIVDDETIYVSKAIHKAVIEVNERGTEAAAATEVKVVYTSAILNLPIFDANRPFLFYITFVQEQLFAGVFSG</sequence>
<dbReference type="AlphaFoldDB" id="A0A2W1BH42"/>
<dbReference type="SUPFAM" id="SSF56574">
    <property type="entry name" value="Serpins"/>
    <property type="match status" value="1"/>
</dbReference>
<dbReference type="InterPro" id="IPR042178">
    <property type="entry name" value="Serpin_sf_1"/>
</dbReference>
<dbReference type="OrthoDB" id="671595at2759"/>
<feature type="domain" description="Serpin" evidence="6">
    <location>
        <begin position="61"/>
        <end position="420"/>
    </location>
</feature>
<organism evidence="7 8">
    <name type="scientific">Helicoverpa armigera</name>
    <name type="common">Cotton bollworm</name>
    <name type="synonym">Heliothis armigera</name>
    <dbReference type="NCBI Taxonomy" id="29058"/>
    <lineage>
        <taxon>Eukaryota</taxon>
        <taxon>Metazoa</taxon>
        <taxon>Ecdysozoa</taxon>
        <taxon>Arthropoda</taxon>
        <taxon>Hexapoda</taxon>
        <taxon>Insecta</taxon>
        <taxon>Pterygota</taxon>
        <taxon>Neoptera</taxon>
        <taxon>Endopterygota</taxon>
        <taxon>Lepidoptera</taxon>
        <taxon>Glossata</taxon>
        <taxon>Ditrysia</taxon>
        <taxon>Noctuoidea</taxon>
        <taxon>Noctuidae</taxon>
        <taxon>Heliothinae</taxon>
        <taxon>Helicoverpa</taxon>
    </lineage>
</organism>
<dbReference type="EMBL" id="KZ150134">
    <property type="protein sequence ID" value="PZC73004.1"/>
    <property type="molecule type" value="Genomic_DNA"/>
</dbReference>
<reference evidence="7 8" key="1">
    <citation type="journal article" date="2017" name="BMC Biol.">
        <title>Genomic innovations, transcriptional plasticity and gene loss underlying the evolution and divergence of two highly polyphagous and invasive Helicoverpa pest species.</title>
        <authorList>
            <person name="Pearce S.L."/>
            <person name="Clarke D.F."/>
            <person name="East P.D."/>
            <person name="Elfekih S."/>
            <person name="Gordon K.H."/>
            <person name="Jermiin L.S."/>
            <person name="McGaughran A."/>
            <person name="Oakeshott J.G."/>
            <person name="Papanikolaou A."/>
            <person name="Perera O.P."/>
            <person name="Rane R.V."/>
            <person name="Richards S."/>
            <person name="Tay W.T."/>
            <person name="Walsh T.K."/>
            <person name="Anderson A."/>
            <person name="Anderson C.J."/>
            <person name="Asgari S."/>
            <person name="Board P.G."/>
            <person name="Bretschneider A."/>
            <person name="Campbell P.M."/>
            <person name="Chertemps T."/>
            <person name="Christeller J.T."/>
            <person name="Coppin C.W."/>
            <person name="Downes S.J."/>
            <person name="Duan G."/>
            <person name="Farnsworth C.A."/>
            <person name="Good R.T."/>
            <person name="Han L.B."/>
            <person name="Han Y.C."/>
            <person name="Hatje K."/>
            <person name="Horne I."/>
            <person name="Huang Y.P."/>
            <person name="Hughes D.S."/>
            <person name="Jacquin-Joly E."/>
            <person name="James W."/>
            <person name="Jhangiani S."/>
            <person name="Kollmar M."/>
            <person name="Kuwar S.S."/>
            <person name="Li S."/>
            <person name="Liu N.Y."/>
            <person name="Maibeche M.T."/>
            <person name="Miller J.R."/>
            <person name="Montagne N."/>
            <person name="Perry T."/>
            <person name="Qu J."/>
            <person name="Song S.V."/>
            <person name="Sutton G.G."/>
            <person name="Vogel H."/>
            <person name="Walenz B.P."/>
            <person name="Xu W."/>
            <person name="Zhang H.J."/>
            <person name="Zou Z."/>
            <person name="Batterham P."/>
            <person name="Edwards O.R."/>
            <person name="Feyereisen R."/>
            <person name="Gibbs R.A."/>
            <person name="Heckel D.G."/>
            <person name="McGrath A."/>
            <person name="Robin C."/>
            <person name="Scherer S.E."/>
            <person name="Worley K.C."/>
            <person name="Wu Y.D."/>
        </authorList>
    </citation>
    <scope>NUCLEOTIDE SEQUENCE [LARGE SCALE GENOMIC DNA]</scope>
    <source>
        <strain evidence="7">Harm_GR_Male_#8</strain>
        <tissue evidence="7">Whole organism</tissue>
    </source>
</reference>
<protein>
    <recommendedName>
        <fullName evidence="6">Serpin domain-containing protein</fullName>
    </recommendedName>
</protein>
<feature type="chain" id="PRO_5016157272" description="Serpin domain-containing protein" evidence="5">
    <location>
        <begin position="17"/>
        <end position="420"/>
    </location>
</feature>
<keyword evidence="8" id="KW-1185">Reference proteome</keyword>
<name>A0A2W1BH42_HELAM</name>
<keyword evidence="5" id="KW-0732">Signal</keyword>
<evidence type="ECO:0000259" key="6">
    <source>
        <dbReference type="SMART" id="SM00093"/>
    </source>
</evidence>
<accession>A0A2W1BH42</accession>
<evidence type="ECO:0000256" key="2">
    <source>
        <dbReference type="ARBA" id="ARBA00022690"/>
    </source>
</evidence>
<evidence type="ECO:0000256" key="3">
    <source>
        <dbReference type="ARBA" id="ARBA00022900"/>
    </source>
</evidence>
<dbReference type="InterPro" id="IPR023795">
    <property type="entry name" value="Serpin_CS"/>
</dbReference>
<evidence type="ECO:0000256" key="4">
    <source>
        <dbReference type="RuleBase" id="RU000411"/>
    </source>
</evidence>
<proteinExistence type="inferred from homology"/>
<dbReference type="GO" id="GO:0004867">
    <property type="term" value="F:serine-type endopeptidase inhibitor activity"/>
    <property type="evidence" value="ECO:0007669"/>
    <property type="project" value="UniProtKB-KW"/>
</dbReference>
<evidence type="ECO:0000313" key="7">
    <source>
        <dbReference type="EMBL" id="PZC73004.1"/>
    </source>
</evidence>
<dbReference type="InterPro" id="IPR042185">
    <property type="entry name" value="Serpin_sf_2"/>
</dbReference>
<dbReference type="Gene3D" id="2.30.39.10">
    <property type="entry name" value="Alpha-1-antitrypsin, domain 1"/>
    <property type="match status" value="1"/>
</dbReference>
<dbReference type="InterPro" id="IPR023796">
    <property type="entry name" value="Serpin_dom"/>
</dbReference>
<dbReference type="SMART" id="SM00093">
    <property type="entry name" value="SERPIN"/>
    <property type="match status" value="1"/>
</dbReference>
<gene>
    <name evidence="7" type="primary">HaOG210175</name>
    <name evidence="7" type="ORF">B5X24_HaOG210175</name>
</gene>
<dbReference type="GO" id="GO:0005615">
    <property type="term" value="C:extracellular space"/>
    <property type="evidence" value="ECO:0007669"/>
    <property type="project" value="InterPro"/>
</dbReference>
<comment type="similarity">
    <text evidence="1 4">Belongs to the serpin family.</text>
</comment>
<keyword evidence="2" id="KW-0646">Protease inhibitor</keyword>
<dbReference type="PANTHER" id="PTHR11461:SF211">
    <property type="entry name" value="GH10112P-RELATED"/>
    <property type="match status" value="1"/>
</dbReference>
<dbReference type="InterPro" id="IPR000215">
    <property type="entry name" value="Serpin_fam"/>
</dbReference>
<dbReference type="PROSITE" id="PS00284">
    <property type="entry name" value="SERPIN"/>
    <property type="match status" value="1"/>
</dbReference>
<dbReference type="Pfam" id="PF00079">
    <property type="entry name" value="Serpin"/>
    <property type="match status" value="1"/>
</dbReference>
<dbReference type="InterPro" id="IPR036186">
    <property type="entry name" value="Serpin_sf"/>
</dbReference>
<evidence type="ECO:0000256" key="1">
    <source>
        <dbReference type="ARBA" id="ARBA00009500"/>
    </source>
</evidence>
<evidence type="ECO:0000256" key="5">
    <source>
        <dbReference type="SAM" id="SignalP"/>
    </source>
</evidence>